<accession>A0A3Q3JQ55</accession>
<dbReference type="InterPro" id="IPR015797">
    <property type="entry name" value="NUDIX_hydrolase-like_dom_sf"/>
</dbReference>
<dbReference type="Ensembl" id="ENSMALT00000017032.1">
    <property type="protein sequence ID" value="ENSMALP00000016697.1"/>
    <property type="gene ID" value="ENSMALG00000011669.1"/>
</dbReference>
<evidence type="ECO:0000313" key="6">
    <source>
        <dbReference type="Ensembl" id="ENSMALP00000016697.1"/>
    </source>
</evidence>
<keyword evidence="3" id="KW-0378">Hydrolase</keyword>
<reference evidence="6" key="1">
    <citation type="submission" date="2025-08" db="UniProtKB">
        <authorList>
            <consortium name="Ensembl"/>
        </authorList>
    </citation>
    <scope>IDENTIFICATION</scope>
</reference>
<keyword evidence="7" id="KW-1185">Reference proteome</keyword>
<dbReference type="CDD" id="cd02883">
    <property type="entry name" value="NUDIX_Hydrolase"/>
    <property type="match status" value="1"/>
</dbReference>
<comment type="cofactor">
    <cofactor evidence="1">
        <name>Mg(2+)</name>
        <dbReference type="ChEBI" id="CHEBI:18420"/>
    </cofactor>
</comment>
<organism evidence="6 7">
    <name type="scientific">Monopterus albus</name>
    <name type="common">Swamp eel</name>
    <dbReference type="NCBI Taxonomy" id="43700"/>
    <lineage>
        <taxon>Eukaryota</taxon>
        <taxon>Metazoa</taxon>
        <taxon>Chordata</taxon>
        <taxon>Craniata</taxon>
        <taxon>Vertebrata</taxon>
        <taxon>Euteleostomi</taxon>
        <taxon>Actinopterygii</taxon>
        <taxon>Neopterygii</taxon>
        <taxon>Teleostei</taxon>
        <taxon>Neoteleostei</taxon>
        <taxon>Acanthomorphata</taxon>
        <taxon>Anabantaria</taxon>
        <taxon>Synbranchiformes</taxon>
        <taxon>Synbranchidae</taxon>
        <taxon>Monopterus</taxon>
    </lineage>
</organism>
<dbReference type="Proteomes" id="UP000261600">
    <property type="component" value="Unplaced"/>
</dbReference>
<dbReference type="InterPro" id="IPR000086">
    <property type="entry name" value="NUDIX_hydrolase_dom"/>
</dbReference>
<keyword evidence="4" id="KW-0460">Magnesium</keyword>
<sequence length="399" mass="44419">MDPEVSVLLHCAAWRGLLESQVQVELSERFNRHTDPPLERQIEETWTERVSKEPWLFNGAKFRLHSFCLAFPKYPSTSAVSPEHPPSIHSSQVPSVYCVEDQGSRLHCRQRQEDLCDSNLLCDAAQNRNVEDVIQQTPPTLGQTSSTCECRASTAELPSHSDRNTDDQETRPLLTLRLGLTCYKDYLGTNWSCRVEELRQRGEAEFSDPLALLSQPLGVGAILCTDDGQVVLIRRSQRVAEAGGLLDIPGGHPEPKVVCECLGQAVWEEQVSFAVMQQRPEAVVSELFSSVCTEIRDEVNIPLSSLREPILLGVALNHTSAGRPSAEFYVSCSLTSDEVRKLYWKGGAEASESTDIVFLSRTEVRQLNRSSPLWSELCPSAKGAVLLYQTVLIPEDGLR</sequence>
<evidence type="ECO:0000313" key="7">
    <source>
        <dbReference type="Proteomes" id="UP000261600"/>
    </source>
</evidence>
<dbReference type="AlphaFoldDB" id="A0A3Q3JQ55"/>
<name>A0A3Q3JQ55_MONAL</name>
<evidence type="ECO:0000256" key="2">
    <source>
        <dbReference type="ARBA" id="ARBA00022723"/>
    </source>
</evidence>
<evidence type="ECO:0000256" key="3">
    <source>
        <dbReference type="ARBA" id="ARBA00022801"/>
    </source>
</evidence>
<dbReference type="PROSITE" id="PS51462">
    <property type="entry name" value="NUDIX"/>
    <property type="match status" value="1"/>
</dbReference>
<dbReference type="GO" id="GO:0046872">
    <property type="term" value="F:metal ion binding"/>
    <property type="evidence" value="ECO:0007669"/>
    <property type="project" value="UniProtKB-KW"/>
</dbReference>
<dbReference type="SUPFAM" id="SSF55811">
    <property type="entry name" value="Nudix"/>
    <property type="match status" value="1"/>
</dbReference>
<dbReference type="GO" id="GO:0052751">
    <property type="term" value="F:GDP-mannose hydrolase activity"/>
    <property type="evidence" value="ECO:0007669"/>
    <property type="project" value="TreeGrafter"/>
</dbReference>
<dbReference type="STRING" id="43700.ENSMALP00000016697"/>
<protein>
    <recommendedName>
        <fullName evidence="5">Nudix hydrolase domain-containing protein</fullName>
    </recommendedName>
</protein>
<proteinExistence type="predicted"/>
<reference evidence="6" key="2">
    <citation type="submission" date="2025-09" db="UniProtKB">
        <authorList>
            <consortium name="Ensembl"/>
        </authorList>
    </citation>
    <scope>IDENTIFICATION</scope>
</reference>
<feature type="domain" description="Nudix hydrolase" evidence="5">
    <location>
        <begin position="214"/>
        <end position="391"/>
    </location>
</feature>
<dbReference type="PANTHER" id="PTHR31835">
    <property type="entry name" value="URIDINE DIPHOSPHATE GLUCOSE PYROPHOSPHATASE"/>
    <property type="match status" value="1"/>
</dbReference>
<dbReference type="Gene3D" id="3.90.79.10">
    <property type="entry name" value="Nucleoside Triphosphate Pyrophosphohydrolase"/>
    <property type="match status" value="1"/>
</dbReference>
<evidence type="ECO:0000256" key="4">
    <source>
        <dbReference type="ARBA" id="ARBA00022842"/>
    </source>
</evidence>
<dbReference type="PANTHER" id="PTHR31835:SF1">
    <property type="entry name" value="URIDINE DIPHOSPHATE GLUCOSE PYROPHOSPHATASE NUDT22"/>
    <property type="match status" value="1"/>
</dbReference>
<dbReference type="FunFam" id="3.90.79.10:FF:000087">
    <property type="entry name" value="Nudix (nucleoside diphosphate linked moiety X)-type motif 22"/>
    <property type="match status" value="1"/>
</dbReference>
<evidence type="ECO:0000259" key="5">
    <source>
        <dbReference type="PROSITE" id="PS51462"/>
    </source>
</evidence>
<evidence type="ECO:0000256" key="1">
    <source>
        <dbReference type="ARBA" id="ARBA00001946"/>
    </source>
</evidence>
<dbReference type="InterPro" id="IPR055295">
    <property type="entry name" value="NUDT22/NUDT9-like"/>
</dbReference>
<keyword evidence="2" id="KW-0479">Metal-binding</keyword>